<name>A0AAD5IBX1_ACENE</name>
<feature type="domain" description="C-JID" evidence="4">
    <location>
        <begin position="40"/>
        <end position="185"/>
    </location>
</feature>
<dbReference type="Pfam" id="PF20160">
    <property type="entry name" value="C-JID"/>
    <property type="match status" value="1"/>
</dbReference>
<sequence>MLCPSRKEDSLNFVGLLELGCALAINVYVGKSPSASICYPENDIPKWFSFRNTGSFIDVKLPPYWFNYNFICLALSVVVTISDPDHQCDHQGDYYNRYSNVNYEVIVKSKDGDRCFGPAVASSLFPVPYFGPDYIMSNHVIIGFGYRFFRELCDDEFFFRFYVKDKNESNLKHIKVVKCGVHLMFGLNLETSGDDDEFSSRDDAPQEIEKYRITPRDQGK</sequence>
<keyword evidence="1" id="KW-0433">Leucine-rich repeat</keyword>
<evidence type="ECO:0000256" key="3">
    <source>
        <dbReference type="SAM" id="MobiDB-lite"/>
    </source>
</evidence>
<organism evidence="5 6">
    <name type="scientific">Acer negundo</name>
    <name type="common">Box elder</name>
    <dbReference type="NCBI Taxonomy" id="4023"/>
    <lineage>
        <taxon>Eukaryota</taxon>
        <taxon>Viridiplantae</taxon>
        <taxon>Streptophyta</taxon>
        <taxon>Embryophyta</taxon>
        <taxon>Tracheophyta</taxon>
        <taxon>Spermatophyta</taxon>
        <taxon>Magnoliopsida</taxon>
        <taxon>eudicotyledons</taxon>
        <taxon>Gunneridae</taxon>
        <taxon>Pentapetalae</taxon>
        <taxon>rosids</taxon>
        <taxon>malvids</taxon>
        <taxon>Sapindales</taxon>
        <taxon>Sapindaceae</taxon>
        <taxon>Hippocastanoideae</taxon>
        <taxon>Acereae</taxon>
        <taxon>Acer</taxon>
    </lineage>
</organism>
<keyword evidence="2" id="KW-0677">Repeat</keyword>
<reference evidence="5" key="1">
    <citation type="journal article" date="2022" name="Plant J.">
        <title>Strategies of tolerance reflected in two North American maple genomes.</title>
        <authorList>
            <person name="McEvoy S.L."/>
            <person name="Sezen U.U."/>
            <person name="Trouern-Trend A."/>
            <person name="McMahon S.M."/>
            <person name="Schaberg P.G."/>
            <person name="Yang J."/>
            <person name="Wegrzyn J.L."/>
            <person name="Swenson N.G."/>
        </authorList>
    </citation>
    <scope>NUCLEOTIDE SEQUENCE</scope>
    <source>
        <strain evidence="5">91603</strain>
    </source>
</reference>
<feature type="compositionally biased region" description="Basic and acidic residues" evidence="3">
    <location>
        <begin position="198"/>
        <end position="220"/>
    </location>
</feature>
<reference evidence="5" key="2">
    <citation type="submission" date="2023-02" db="EMBL/GenBank/DDBJ databases">
        <authorList>
            <person name="Swenson N.G."/>
            <person name="Wegrzyn J.L."/>
            <person name="Mcevoy S.L."/>
        </authorList>
    </citation>
    <scope>NUCLEOTIDE SEQUENCE</scope>
    <source>
        <strain evidence="5">91603</strain>
        <tissue evidence="5">Leaf</tissue>
    </source>
</reference>
<feature type="region of interest" description="Disordered" evidence="3">
    <location>
        <begin position="194"/>
        <end position="220"/>
    </location>
</feature>
<evidence type="ECO:0000256" key="1">
    <source>
        <dbReference type="ARBA" id="ARBA00022614"/>
    </source>
</evidence>
<dbReference type="Proteomes" id="UP001064489">
    <property type="component" value="Chromosome 2"/>
</dbReference>
<evidence type="ECO:0000259" key="4">
    <source>
        <dbReference type="Pfam" id="PF20160"/>
    </source>
</evidence>
<evidence type="ECO:0000313" key="6">
    <source>
        <dbReference type="Proteomes" id="UP001064489"/>
    </source>
</evidence>
<evidence type="ECO:0000313" key="5">
    <source>
        <dbReference type="EMBL" id="KAI9159994.1"/>
    </source>
</evidence>
<evidence type="ECO:0000256" key="2">
    <source>
        <dbReference type="ARBA" id="ARBA00022737"/>
    </source>
</evidence>
<proteinExistence type="predicted"/>
<dbReference type="AlphaFoldDB" id="A0AAD5IBX1"/>
<accession>A0AAD5IBX1</accession>
<protein>
    <recommendedName>
        <fullName evidence="4">C-JID domain-containing protein</fullName>
    </recommendedName>
</protein>
<dbReference type="InterPro" id="IPR045344">
    <property type="entry name" value="C-JID"/>
</dbReference>
<gene>
    <name evidence="5" type="ORF">LWI28_004070</name>
</gene>
<keyword evidence="6" id="KW-1185">Reference proteome</keyword>
<comment type="caution">
    <text evidence="5">The sequence shown here is derived from an EMBL/GenBank/DDBJ whole genome shotgun (WGS) entry which is preliminary data.</text>
</comment>
<dbReference type="EMBL" id="JAJSOW010000106">
    <property type="protein sequence ID" value="KAI9159994.1"/>
    <property type="molecule type" value="Genomic_DNA"/>
</dbReference>